<reference evidence="1" key="1">
    <citation type="submission" date="2023-04" db="EMBL/GenBank/DDBJ databases">
        <title>Draft Genome sequencing of Naganishia species isolated from polar environments using Oxford Nanopore Technology.</title>
        <authorList>
            <person name="Leo P."/>
            <person name="Venkateswaran K."/>
        </authorList>
    </citation>
    <scope>NUCLEOTIDE SEQUENCE</scope>
    <source>
        <strain evidence="1">MNA-CCFEE 5261</strain>
    </source>
</reference>
<protein>
    <submittedName>
        <fullName evidence="1">Uncharacterized protein</fullName>
    </submittedName>
</protein>
<comment type="caution">
    <text evidence="1">The sequence shown here is derived from an EMBL/GenBank/DDBJ whole genome shotgun (WGS) entry which is preliminary data.</text>
</comment>
<name>A0ACC2V4M9_9TREE</name>
<evidence type="ECO:0000313" key="2">
    <source>
        <dbReference type="Proteomes" id="UP001241377"/>
    </source>
</evidence>
<organism evidence="1 2">
    <name type="scientific">Naganishia cerealis</name>
    <dbReference type="NCBI Taxonomy" id="610337"/>
    <lineage>
        <taxon>Eukaryota</taxon>
        <taxon>Fungi</taxon>
        <taxon>Dikarya</taxon>
        <taxon>Basidiomycota</taxon>
        <taxon>Agaricomycotina</taxon>
        <taxon>Tremellomycetes</taxon>
        <taxon>Filobasidiales</taxon>
        <taxon>Filobasidiaceae</taxon>
        <taxon>Naganishia</taxon>
    </lineage>
</organism>
<dbReference type="EMBL" id="JASBWR010000113">
    <property type="protein sequence ID" value="KAJ9094315.1"/>
    <property type="molecule type" value="Genomic_DNA"/>
</dbReference>
<evidence type="ECO:0000313" key="1">
    <source>
        <dbReference type="EMBL" id="KAJ9094315.1"/>
    </source>
</evidence>
<sequence length="319" mass="36546">MFFSAITSAAYSFTPLFYSLLKLYHLFPLHSPVTLLYMDAPWGRFAYNQQRGREGKRAWGDLDGNLAWAFMEIVSSLFLIHYAHRAVISPLLLAPKRNPQHIWVTSASVFFNLLNGYMIGMFCFQLIWYDSRLTVLSGSGSFIASNPLPENAFQTPRFWICSFGWLLGFLGNVYHDELLHDLRAPSFWLKTFGISRYSKIRKGKSKATAEQIDQQAGTSDDTQKRTGGQEDDSYKIPQGGFFYFLTFPNYFCECFIRLMANLPFPSKLLTPPYMFLVAELTAMYPRAIRAAGWYEERFGDAWRNSGRPGGRWIAIPGVL</sequence>
<proteinExistence type="predicted"/>
<keyword evidence="2" id="KW-1185">Reference proteome</keyword>
<gene>
    <name evidence="1" type="ORF">QFC19_008000</name>
</gene>
<dbReference type="Proteomes" id="UP001241377">
    <property type="component" value="Unassembled WGS sequence"/>
</dbReference>
<accession>A0ACC2V4M9</accession>